<dbReference type="InterPro" id="IPR039944">
    <property type="entry name" value="VSIG4_IgV"/>
</dbReference>
<dbReference type="CDD" id="cd16089">
    <property type="entry name" value="IgV_CRIg"/>
    <property type="match status" value="1"/>
</dbReference>
<dbReference type="SMART" id="SM00409">
    <property type="entry name" value="IG"/>
    <property type="match status" value="2"/>
</dbReference>
<keyword evidence="2" id="KW-1133">Transmembrane helix</keyword>
<dbReference type="GO" id="GO:0043031">
    <property type="term" value="P:negative regulation of macrophage activation"/>
    <property type="evidence" value="ECO:0007669"/>
    <property type="project" value="InterPro"/>
</dbReference>
<reference evidence="5" key="2">
    <citation type="submission" date="2025-08" db="UniProtKB">
        <authorList>
            <consortium name="Ensembl"/>
        </authorList>
    </citation>
    <scope>IDENTIFICATION</scope>
    <source>
        <strain evidence="5">Glennie</strain>
    </source>
</reference>
<dbReference type="InterPro" id="IPR036179">
    <property type="entry name" value="Ig-like_dom_sf"/>
</dbReference>
<feature type="domain" description="Ig-like" evidence="4">
    <location>
        <begin position="37"/>
        <end position="146"/>
    </location>
</feature>
<dbReference type="GeneTree" id="ENSGT00390000001432"/>
<dbReference type="GO" id="GO:0001851">
    <property type="term" value="F:complement component C3b binding"/>
    <property type="evidence" value="ECO:0000318"/>
    <property type="project" value="GO_Central"/>
</dbReference>
<sequence length="461" mass="48642">MGVCLGTGAPERLCGKMGRLLSLVLLGLLYKSSSAEPILTAPHSLAGTWKGTVRMPCSYVPESGYTQISVEWTVLRNYHPATVFLRDSSGDHVQQTKFRGRLEVSRQPPGDVALTLNPLEMDDQGYYVCAVTWQDQAGHLIKAEATIDVRVQKVAATKPTVTTGSGSGFTVPQGMRVSLKCQADGSPPISYKWFKGEPGGNVVLVNELGGLLFKPAVVSDTGSYFCRAKGRVGAEQQSDVVHFVVTDPKKPAVTKLPTAGLETEKTALSSVTHPTTPAASPGETTTEIPSNPLEVNTGPVTRRPHTENATRTTKTTSPPGHPWGTSVGSGLTSLSPEGHVGHPGPASKRTGDLGLPFFAIILIAVLCCALLSMLVSILFCRGRSRGGHIYEVARLSSAGGPRVSIYKGADHPEAEANDYTVAPELHPVAGGSRPSAPRGQATDAKPTTPGEAHDVTRISMA</sequence>
<dbReference type="Bgee" id="ENSOANG00000005339">
    <property type="expression patterns" value="Expressed in liver and 6 other cell types or tissues"/>
</dbReference>
<name>A0A6I8NFR4_ORNAN</name>
<dbReference type="InParanoid" id="A0A6I8NFR4"/>
<dbReference type="Pfam" id="PF07686">
    <property type="entry name" value="V-set"/>
    <property type="match status" value="1"/>
</dbReference>
<keyword evidence="6" id="KW-1185">Reference proteome</keyword>
<evidence type="ECO:0000256" key="3">
    <source>
        <dbReference type="SAM" id="SignalP"/>
    </source>
</evidence>
<dbReference type="InterPro" id="IPR013106">
    <property type="entry name" value="Ig_V-set"/>
</dbReference>
<feature type="chain" id="PRO_5026058763" evidence="3">
    <location>
        <begin position="36"/>
        <end position="461"/>
    </location>
</feature>
<feature type="region of interest" description="Disordered" evidence="1">
    <location>
        <begin position="257"/>
        <end position="346"/>
    </location>
</feature>
<keyword evidence="3" id="KW-0732">Signal</keyword>
<feature type="transmembrane region" description="Helical" evidence="2">
    <location>
        <begin position="357"/>
        <end position="380"/>
    </location>
</feature>
<dbReference type="PROSITE" id="PS50835">
    <property type="entry name" value="IG_LIKE"/>
    <property type="match status" value="2"/>
</dbReference>
<dbReference type="SMART" id="SM00408">
    <property type="entry name" value="IGc2"/>
    <property type="match status" value="1"/>
</dbReference>
<accession>A0A6I8NFR4</accession>
<feature type="compositionally biased region" description="Basic and acidic residues" evidence="1">
    <location>
        <begin position="451"/>
        <end position="461"/>
    </location>
</feature>
<evidence type="ECO:0000313" key="6">
    <source>
        <dbReference type="Proteomes" id="UP000002279"/>
    </source>
</evidence>
<reference evidence="5" key="3">
    <citation type="submission" date="2025-09" db="UniProtKB">
        <authorList>
            <consortium name="Ensembl"/>
        </authorList>
    </citation>
    <scope>IDENTIFICATION</scope>
    <source>
        <strain evidence="5">Glennie</strain>
    </source>
</reference>
<feature type="compositionally biased region" description="Polar residues" evidence="1">
    <location>
        <begin position="307"/>
        <end position="318"/>
    </location>
</feature>
<feature type="compositionally biased region" description="Polar residues" evidence="1">
    <location>
        <begin position="266"/>
        <end position="289"/>
    </location>
</feature>
<dbReference type="AlphaFoldDB" id="A0A6I8NFR4"/>
<keyword evidence="2" id="KW-0472">Membrane</keyword>
<dbReference type="InterPro" id="IPR003599">
    <property type="entry name" value="Ig_sub"/>
</dbReference>
<dbReference type="Gene3D" id="2.60.40.10">
    <property type="entry name" value="Immunoglobulins"/>
    <property type="match status" value="2"/>
</dbReference>
<proteinExistence type="predicted"/>
<dbReference type="FunCoup" id="A0A6I8NFR4">
    <property type="interactions" value="105"/>
</dbReference>
<feature type="signal peptide" evidence="3">
    <location>
        <begin position="1"/>
        <end position="35"/>
    </location>
</feature>
<dbReference type="OMA" id="DYSEDPC"/>
<dbReference type="Ensembl" id="ENSOANT00000054814.1">
    <property type="protein sequence ID" value="ENSOANP00000039907.1"/>
    <property type="gene ID" value="ENSOANG00000005339.3"/>
</dbReference>
<dbReference type="InterPro" id="IPR003598">
    <property type="entry name" value="Ig_sub2"/>
</dbReference>
<dbReference type="InterPro" id="IPR007110">
    <property type="entry name" value="Ig-like_dom"/>
</dbReference>
<feature type="domain" description="Ig-like" evidence="4">
    <location>
        <begin position="159"/>
        <end position="241"/>
    </location>
</feature>
<dbReference type="InterPro" id="IPR039939">
    <property type="entry name" value="VSIG4"/>
</dbReference>
<reference evidence="5 6" key="1">
    <citation type="journal article" date="2008" name="Nature">
        <title>Genome analysis of the platypus reveals unique signatures of evolution.</title>
        <authorList>
            <person name="Warren W.C."/>
            <person name="Hillier L.W."/>
            <person name="Marshall Graves J.A."/>
            <person name="Birney E."/>
            <person name="Ponting C.P."/>
            <person name="Grutzner F."/>
            <person name="Belov K."/>
            <person name="Miller W."/>
            <person name="Clarke L."/>
            <person name="Chinwalla A.T."/>
            <person name="Yang S.P."/>
            <person name="Heger A."/>
            <person name="Locke D.P."/>
            <person name="Miethke P."/>
            <person name="Waters P.D."/>
            <person name="Veyrunes F."/>
            <person name="Fulton L."/>
            <person name="Fulton B."/>
            <person name="Graves T."/>
            <person name="Wallis J."/>
            <person name="Puente X.S."/>
            <person name="Lopez-Otin C."/>
            <person name="Ordonez G.R."/>
            <person name="Eichler E.E."/>
            <person name="Chen L."/>
            <person name="Cheng Z."/>
            <person name="Deakin J.E."/>
            <person name="Alsop A."/>
            <person name="Thompson K."/>
            <person name="Kirby P."/>
            <person name="Papenfuss A.T."/>
            <person name="Wakefield M.J."/>
            <person name="Olender T."/>
            <person name="Lancet D."/>
            <person name="Huttley G.A."/>
            <person name="Smit A.F."/>
            <person name="Pask A."/>
            <person name="Temple-Smith P."/>
            <person name="Batzer M.A."/>
            <person name="Walker J.A."/>
            <person name="Konkel M.K."/>
            <person name="Harris R.S."/>
            <person name="Whittington C.M."/>
            <person name="Wong E.S."/>
            <person name="Gemmell N.J."/>
            <person name="Buschiazzo E."/>
            <person name="Vargas Jentzsch I.M."/>
            <person name="Merkel A."/>
            <person name="Schmitz J."/>
            <person name="Zemann A."/>
            <person name="Churakov G."/>
            <person name="Kriegs J.O."/>
            <person name="Brosius J."/>
            <person name="Murchison E.P."/>
            <person name="Sachidanandam R."/>
            <person name="Smith C."/>
            <person name="Hannon G.J."/>
            <person name="Tsend-Ayush E."/>
            <person name="McMillan D."/>
            <person name="Attenborough R."/>
            <person name="Rens W."/>
            <person name="Ferguson-Smith M."/>
            <person name="Lefevre C.M."/>
            <person name="Sharp J.A."/>
            <person name="Nicholas K.R."/>
            <person name="Ray D.A."/>
            <person name="Kube M."/>
            <person name="Reinhardt R."/>
            <person name="Pringle T.H."/>
            <person name="Taylor J."/>
            <person name="Jones R.C."/>
            <person name="Nixon B."/>
            <person name="Dacheux J.L."/>
            <person name="Niwa H."/>
            <person name="Sekita Y."/>
            <person name="Huang X."/>
            <person name="Stark A."/>
            <person name="Kheradpour P."/>
            <person name="Kellis M."/>
            <person name="Flicek P."/>
            <person name="Chen Y."/>
            <person name="Webber C."/>
            <person name="Hardison R."/>
            <person name="Nelson J."/>
            <person name="Hallsworth-Pepin K."/>
            <person name="Delehaunty K."/>
            <person name="Markovic C."/>
            <person name="Minx P."/>
            <person name="Feng Y."/>
            <person name="Kremitzki C."/>
            <person name="Mitreva M."/>
            <person name="Glasscock J."/>
            <person name="Wylie T."/>
            <person name="Wohldmann P."/>
            <person name="Thiru P."/>
            <person name="Nhan M.N."/>
            <person name="Pohl C.S."/>
            <person name="Smith S.M."/>
            <person name="Hou S."/>
            <person name="Nefedov M."/>
            <person name="de Jong P.J."/>
            <person name="Renfree M.B."/>
            <person name="Mardis E.R."/>
            <person name="Wilson R.K."/>
        </authorList>
    </citation>
    <scope>NUCLEOTIDE SEQUENCE [LARGE SCALE GENOMIC DNA]</scope>
    <source>
        <strain evidence="5 6">Glennie</strain>
    </source>
</reference>
<feature type="compositionally biased region" description="Low complexity" evidence="1">
    <location>
        <begin position="324"/>
        <end position="335"/>
    </location>
</feature>
<dbReference type="GO" id="GO:0042130">
    <property type="term" value="P:negative regulation of T cell proliferation"/>
    <property type="evidence" value="ECO:0000318"/>
    <property type="project" value="GO_Central"/>
</dbReference>
<dbReference type="PANTHER" id="PTHR15466:SF2">
    <property type="entry name" value="V-SET AND IMMUNOGLOBULIN DOMAIN-CONTAINING PROTEIN 4"/>
    <property type="match status" value="1"/>
</dbReference>
<feature type="region of interest" description="Disordered" evidence="1">
    <location>
        <begin position="424"/>
        <end position="461"/>
    </location>
</feature>
<evidence type="ECO:0000256" key="2">
    <source>
        <dbReference type="SAM" id="Phobius"/>
    </source>
</evidence>
<dbReference type="SMART" id="SM00406">
    <property type="entry name" value="IGv"/>
    <property type="match status" value="1"/>
</dbReference>
<gene>
    <name evidence="5" type="primary">VSIG4</name>
</gene>
<dbReference type="SUPFAM" id="SSF48726">
    <property type="entry name" value="Immunoglobulin"/>
    <property type="match status" value="2"/>
</dbReference>
<protein>
    <submittedName>
        <fullName evidence="5">V-set and immunoglobulin domain containing 4</fullName>
    </submittedName>
</protein>
<organism evidence="5 6">
    <name type="scientific">Ornithorhynchus anatinus</name>
    <name type="common">Duckbill platypus</name>
    <dbReference type="NCBI Taxonomy" id="9258"/>
    <lineage>
        <taxon>Eukaryota</taxon>
        <taxon>Metazoa</taxon>
        <taxon>Chordata</taxon>
        <taxon>Craniata</taxon>
        <taxon>Vertebrata</taxon>
        <taxon>Euteleostomi</taxon>
        <taxon>Mammalia</taxon>
        <taxon>Monotremata</taxon>
        <taxon>Ornithorhynchidae</taxon>
        <taxon>Ornithorhynchus</taxon>
    </lineage>
</organism>
<keyword evidence="2" id="KW-0812">Transmembrane</keyword>
<dbReference type="Pfam" id="PF13927">
    <property type="entry name" value="Ig_3"/>
    <property type="match status" value="1"/>
</dbReference>
<evidence type="ECO:0000259" key="4">
    <source>
        <dbReference type="PROSITE" id="PS50835"/>
    </source>
</evidence>
<evidence type="ECO:0000313" key="5">
    <source>
        <dbReference type="Ensembl" id="ENSOANP00000039907.1"/>
    </source>
</evidence>
<dbReference type="InterPro" id="IPR013783">
    <property type="entry name" value="Ig-like_fold"/>
</dbReference>
<evidence type="ECO:0000256" key="1">
    <source>
        <dbReference type="SAM" id="MobiDB-lite"/>
    </source>
</evidence>
<dbReference type="PANTHER" id="PTHR15466">
    <property type="entry name" value="V-SET AND IMMUNOGLOBULIN DOMAIN CONTAINING 4"/>
    <property type="match status" value="1"/>
</dbReference>
<dbReference type="GO" id="GO:0045957">
    <property type="term" value="P:negative regulation of complement activation, alternative pathway"/>
    <property type="evidence" value="ECO:0000318"/>
    <property type="project" value="GO_Central"/>
</dbReference>
<dbReference type="Proteomes" id="UP000002279">
    <property type="component" value="Chromosome 6"/>
</dbReference>
<dbReference type="GO" id="GO:0032703">
    <property type="term" value="P:negative regulation of interleukin-2 production"/>
    <property type="evidence" value="ECO:0000318"/>
    <property type="project" value="GO_Central"/>
</dbReference>